<organism evidence="2 3">
    <name type="scientific">Colocasia esculenta</name>
    <name type="common">Wild taro</name>
    <name type="synonym">Arum esculentum</name>
    <dbReference type="NCBI Taxonomy" id="4460"/>
    <lineage>
        <taxon>Eukaryota</taxon>
        <taxon>Viridiplantae</taxon>
        <taxon>Streptophyta</taxon>
        <taxon>Embryophyta</taxon>
        <taxon>Tracheophyta</taxon>
        <taxon>Spermatophyta</taxon>
        <taxon>Magnoliopsida</taxon>
        <taxon>Liliopsida</taxon>
        <taxon>Araceae</taxon>
        <taxon>Aroideae</taxon>
        <taxon>Colocasieae</taxon>
        <taxon>Colocasia</taxon>
    </lineage>
</organism>
<dbReference type="AlphaFoldDB" id="A0A843TVP8"/>
<feature type="region of interest" description="Disordered" evidence="1">
    <location>
        <begin position="218"/>
        <end position="275"/>
    </location>
</feature>
<gene>
    <name evidence="2" type="ORF">Taro_005904</name>
</gene>
<dbReference type="EMBL" id="NMUH01000172">
    <property type="protein sequence ID" value="MQL73570.1"/>
    <property type="molecule type" value="Genomic_DNA"/>
</dbReference>
<comment type="caution">
    <text evidence="2">The sequence shown here is derived from an EMBL/GenBank/DDBJ whole genome shotgun (WGS) entry which is preliminary data.</text>
</comment>
<accession>A0A843TVP8</accession>
<reference evidence="2" key="1">
    <citation type="submission" date="2017-07" db="EMBL/GenBank/DDBJ databases">
        <title>Taro Niue Genome Assembly and Annotation.</title>
        <authorList>
            <person name="Atibalentja N."/>
            <person name="Keating K."/>
            <person name="Fields C.J."/>
        </authorList>
    </citation>
    <scope>NUCLEOTIDE SEQUENCE</scope>
    <source>
        <strain evidence="2">Niue_2</strain>
        <tissue evidence="2">Leaf</tissue>
    </source>
</reference>
<evidence type="ECO:0000256" key="1">
    <source>
        <dbReference type="SAM" id="MobiDB-lite"/>
    </source>
</evidence>
<feature type="compositionally biased region" description="Basic and acidic residues" evidence="1">
    <location>
        <begin position="244"/>
        <end position="265"/>
    </location>
</feature>
<sequence length="275" mass="28838">MSFQVPDFLTEEDSPVFPRKTHESAGDDFVELIWQKGPIFRRRSPDPPHGDSALRFLSNPRAASGVSTHTATTAAAAYLPSTTELFMEEDEMASWLYYPLGGDDDPGGVGTVAGVNPTEQPRETAAEALPDPDFFPPAAADRAVEADGWAATGRPPRHPQAQGISTDCLGAPRPRPASGESTVVNTSATTTEPGRSRPWAESRVFSGDARVGAAACELGPASSSGLSCNGEEAGASAAAMAVGRGDERKRRAREDDDGCDSHSEASSDSPSRHGA</sequence>
<dbReference type="Proteomes" id="UP000652761">
    <property type="component" value="Unassembled WGS sequence"/>
</dbReference>
<feature type="compositionally biased region" description="Polar residues" evidence="1">
    <location>
        <begin position="179"/>
        <end position="193"/>
    </location>
</feature>
<evidence type="ECO:0000313" key="2">
    <source>
        <dbReference type="EMBL" id="MQL73570.1"/>
    </source>
</evidence>
<proteinExistence type="predicted"/>
<name>A0A843TVP8_COLES</name>
<protein>
    <submittedName>
        <fullName evidence="2">Uncharacterized protein</fullName>
    </submittedName>
</protein>
<evidence type="ECO:0000313" key="3">
    <source>
        <dbReference type="Proteomes" id="UP000652761"/>
    </source>
</evidence>
<feature type="region of interest" description="Disordered" evidence="1">
    <location>
        <begin position="147"/>
        <end position="203"/>
    </location>
</feature>
<keyword evidence="3" id="KW-1185">Reference proteome</keyword>
<feature type="compositionally biased region" description="Low complexity" evidence="1">
    <location>
        <begin position="230"/>
        <end position="243"/>
    </location>
</feature>